<organism evidence="1 2">
    <name type="scientific">Conger conger</name>
    <name type="common">Conger eel</name>
    <name type="synonym">Muraena conger</name>
    <dbReference type="NCBI Taxonomy" id="82655"/>
    <lineage>
        <taxon>Eukaryota</taxon>
        <taxon>Metazoa</taxon>
        <taxon>Chordata</taxon>
        <taxon>Craniata</taxon>
        <taxon>Vertebrata</taxon>
        <taxon>Euteleostomi</taxon>
        <taxon>Actinopterygii</taxon>
        <taxon>Neopterygii</taxon>
        <taxon>Teleostei</taxon>
        <taxon>Anguilliformes</taxon>
        <taxon>Congridae</taxon>
        <taxon>Conger</taxon>
    </lineage>
</organism>
<accession>A0A9Q1CUV4</accession>
<dbReference type="AlphaFoldDB" id="A0A9Q1CUV4"/>
<reference evidence="1" key="1">
    <citation type="journal article" date="2023" name="Science">
        <title>Genome structures resolve the early diversification of teleost fishes.</title>
        <authorList>
            <person name="Parey E."/>
            <person name="Louis A."/>
            <person name="Montfort J."/>
            <person name="Bouchez O."/>
            <person name="Roques C."/>
            <person name="Iampietro C."/>
            <person name="Lluch J."/>
            <person name="Castinel A."/>
            <person name="Donnadieu C."/>
            <person name="Desvignes T."/>
            <person name="Floi Bucao C."/>
            <person name="Jouanno E."/>
            <person name="Wen M."/>
            <person name="Mejri S."/>
            <person name="Dirks R."/>
            <person name="Jansen H."/>
            <person name="Henkel C."/>
            <person name="Chen W.J."/>
            <person name="Zahm M."/>
            <person name="Cabau C."/>
            <person name="Klopp C."/>
            <person name="Thompson A.W."/>
            <person name="Robinson-Rechavi M."/>
            <person name="Braasch I."/>
            <person name="Lecointre G."/>
            <person name="Bobe J."/>
            <person name="Postlethwait J.H."/>
            <person name="Berthelot C."/>
            <person name="Roest Crollius H."/>
            <person name="Guiguen Y."/>
        </authorList>
    </citation>
    <scope>NUCLEOTIDE SEQUENCE</scope>
    <source>
        <strain evidence="1">Concon-B</strain>
    </source>
</reference>
<comment type="caution">
    <text evidence="1">The sequence shown here is derived from an EMBL/GenBank/DDBJ whole genome shotgun (WGS) entry which is preliminary data.</text>
</comment>
<gene>
    <name evidence="1" type="ORF">COCON_G00235340</name>
</gene>
<sequence>MLLIHTLTHQRRLAAMQGADQLVRSIWGLGVLLRDTLTQPGRGIELATLRLPDDCSYCLSPVTPFLVCLHTVGLIYQYFCQSVSKFMCYGNQTNKFHGFIKCVGTAFFISAYVLCCEKVEPHS</sequence>
<evidence type="ECO:0000313" key="2">
    <source>
        <dbReference type="Proteomes" id="UP001152803"/>
    </source>
</evidence>
<name>A0A9Q1CUV4_CONCO</name>
<keyword evidence="2" id="KW-1185">Reference proteome</keyword>
<dbReference type="Proteomes" id="UP001152803">
    <property type="component" value="Unassembled WGS sequence"/>
</dbReference>
<evidence type="ECO:0000313" key="1">
    <source>
        <dbReference type="EMBL" id="KAJ8245734.1"/>
    </source>
</evidence>
<dbReference type="EMBL" id="JAFJMO010000933">
    <property type="protein sequence ID" value="KAJ8245734.1"/>
    <property type="molecule type" value="Genomic_DNA"/>
</dbReference>
<protein>
    <submittedName>
        <fullName evidence="1">Uncharacterized protein</fullName>
    </submittedName>
</protein>
<proteinExistence type="predicted"/>